<protein>
    <submittedName>
        <fullName evidence="2">Membrane protein, putative</fullName>
    </submittedName>
</protein>
<gene>
    <name evidence="2" type="ordered locus">Geob_2469</name>
</gene>
<keyword evidence="1" id="KW-0812">Transmembrane</keyword>
<keyword evidence="1" id="KW-0472">Membrane</keyword>
<evidence type="ECO:0000313" key="3">
    <source>
        <dbReference type="Proteomes" id="UP000007721"/>
    </source>
</evidence>
<feature type="transmembrane region" description="Helical" evidence="1">
    <location>
        <begin position="118"/>
        <end position="139"/>
    </location>
</feature>
<proteinExistence type="predicted"/>
<keyword evidence="3" id="KW-1185">Reference proteome</keyword>
<feature type="transmembrane region" description="Helical" evidence="1">
    <location>
        <begin position="89"/>
        <end position="111"/>
    </location>
</feature>
<dbReference type="KEGG" id="geo:Geob_2469"/>
<dbReference type="HOGENOM" id="CLU_136269_0_0_7"/>
<dbReference type="EMBL" id="CP001390">
    <property type="protein sequence ID" value="ACM20822.1"/>
    <property type="molecule type" value="Genomic_DNA"/>
</dbReference>
<dbReference type="AlphaFoldDB" id="B9M042"/>
<name>B9M042_GEODF</name>
<sequence length="140" mass="15429">MNDILMVIQTMVFAVHWLPVIVVTALSLVVAAIWHLPFLFGNTWEREVNPEGTERKINKPFVLGVSGILHFIAFTNVSLVVAGQGWRSGLLTALMISLVWIVTALGAIYFFAGRSWRLFAIDAGLYVVVFSLAGLVLGAW</sequence>
<dbReference type="Pfam" id="PF08570">
    <property type="entry name" value="DUF1761"/>
    <property type="match status" value="1"/>
</dbReference>
<dbReference type="STRING" id="316067.Geob_2469"/>
<dbReference type="Proteomes" id="UP000007721">
    <property type="component" value="Chromosome"/>
</dbReference>
<accession>B9M042</accession>
<reference evidence="2 3" key="1">
    <citation type="submission" date="2009-01" db="EMBL/GenBank/DDBJ databases">
        <title>Complete sequence of Geobacter sp. FRC-32.</title>
        <authorList>
            <consortium name="US DOE Joint Genome Institute"/>
            <person name="Lucas S."/>
            <person name="Copeland A."/>
            <person name="Lapidus A."/>
            <person name="Glavina del Rio T."/>
            <person name="Dalin E."/>
            <person name="Tice H."/>
            <person name="Bruce D."/>
            <person name="Goodwin L."/>
            <person name="Pitluck S."/>
            <person name="Saunders E."/>
            <person name="Brettin T."/>
            <person name="Detter J.C."/>
            <person name="Han C."/>
            <person name="Larimer F."/>
            <person name="Land M."/>
            <person name="Hauser L."/>
            <person name="Kyrpides N."/>
            <person name="Ovchinnikova G."/>
            <person name="Kostka J."/>
            <person name="Richardson P."/>
        </authorList>
    </citation>
    <scope>NUCLEOTIDE SEQUENCE [LARGE SCALE GENOMIC DNA]</scope>
    <source>
        <strain evidence="3">DSM 22248 / JCM 15807 / FRC-32</strain>
    </source>
</reference>
<keyword evidence="1" id="KW-1133">Transmembrane helix</keyword>
<dbReference type="InterPro" id="IPR013879">
    <property type="entry name" value="DUF1761"/>
</dbReference>
<feature type="transmembrane region" description="Helical" evidence="1">
    <location>
        <begin position="20"/>
        <end position="40"/>
    </location>
</feature>
<organism evidence="2 3">
    <name type="scientific">Geotalea daltonii (strain DSM 22248 / JCM 15807 / FRC-32)</name>
    <name type="common">Geobacter daltonii</name>
    <dbReference type="NCBI Taxonomy" id="316067"/>
    <lineage>
        <taxon>Bacteria</taxon>
        <taxon>Pseudomonadati</taxon>
        <taxon>Thermodesulfobacteriota</taxon>
        <taxon>Desulfuromonadia</taxon>
        <taxon>Geobacterales</taxon>
        <taxon>Geobacteraceae</taxon>
        <taxon>Geotalea</taxon>
    </lineage>
</organism>
<feature type="transmembrane region" description="Helical" evidence="1">
    <location>
        <begin position="61"/>
        <end position="83"/>
    </location>
</feature>
<evidence type="ECO:0000256" key="1">
    <source>
        <dbReference type="SAM" id="Phobius"/>
    </source>
</evidence>
<dbReference type="RefSeq" id="WP_012647551.1">
    <property type="nucleotide sequence ID" value="NC_011979.1"/>
</dbReference>
<evidence type="ECO:0000313" key="2">
    <source>
        <dbReference type="EMBL" id="ACM20822.1"/>
    </source>
</evidence>
<dbReference type="OrthoDB" id="333057at2"/>